<evidence type="ECO:0000256" key="4">
    <source>
        <dbReference type="ARBA" id="ARBA00022989"/>
    </source>
</evidence>
<feature type="compositionally biased region" description="Polar residues" evidence="8">
    <location>
        <begin position="805"/>
        <end position="814"/>
    </location>
</feature>
<keyword evidence="3" id="KW-0677">Repeat</keyword>
<comment type="caution">
    <text evidence="13">The sequence shown here is derived from an EMBL/GenBank/DDBJ whole genome shotgun (WGS) entry which is preliminary data.</text>
</comment>
<feature type="compositionally biased region" description="Acidic residues" evidence="8">
    <location>
        <begin position="39"/>
        <end position="52"/>
    </location>
</feature>
<comment type="subcellular location">
    <subcellularLocation>
        <location evidence="1">Membrane</location>
        <topology evidence="1">Multi-pass membrane protein</topology>
    </subcellularLocation>
</comment>
<feature type="compositionally biased region" description="Polar residues" evidence="8">
    <location>
        <begin position="80"/>
        <end position="98"/>
    </location>
</feature>
<evidence type="ECO:0000313" key="13">
    <source>
        <dbReference type="EMBL" id="KAF0983174.1"/>
    </source>
</evidence>
<dbReference type="PROSITE" id="PS51371">
    <property type="entry name" value="CBS"/>
    <property type="match status" value="1"/>
</dbReference>
<dbReference type="PANTHER" id="PTHR12064:SF97">
    <property type="entry name" value="METAL TRANSPORTER CNNM-5"/>
    <property type="match status" value="1"/>
</dbReference>
<dbReference type="CDD" id="cd04590">
    <property type="entry name" value="CBS_pair_CorC_HlyC_assoc"/>
    <property type="match status" value="1"/>
</dbReference>
<evidence type="ECO:0000256" key="1">
    <source>
        <dbReference type="ARBA" id="ARBA00004141"/>
    </source>
</evidence>
<evidence type="ECO:0000256" key="8">
    <source>
        <dbReference type="SAM" id="MobiDB-lite"/>
    </source>
</evidence>
<dbReference type="CDD" id="cd00038">
    <property type="entry name" value="CAP_ED"/>
    <property type="match status" value="1"/>
</dbReference>
<evidence type="ECO:0000256" key="2">
    <source>
        <dbReference type="ARBA" id="ARBA00022692"/>
    </source>
</evidence>
<feature type="transmembrane region" description="Helical" evidence="9">
    <location>
        <begin position="122"/>
        <end position="144"/>
    </location>
</feature>
<dbReference type="Gene3D" id="2.60.120.10">
    <property type="entry name" value="Jelly Rolls"/>
    <property type="match status" value="1"/>
</dbReference>
<evidence type="ECO:0000259" key="11">
    <source>
        <dbReference type="PROSITE" id="PS51371"/>
    </source>
</evidence>
<dbReference type="InterPro" id="IPR018490">
    <property type="entry name" value="cNMP-bd_dom_sf"/>
</dbReference>
<dbReference type="InterPro" id="IPR000595">
    <property type="entry name" value="cNMP-bd_dom"/>
</dbReference>
<proteinExistence type="predicted"/>
<dbReference type="VEuPathDB" id="AmoebaDB:NF0114980"/>
<dbReference type="SUPFAM" id="SSF54631">
    <property type="entry name" value="CBS-domain pair"/>
    <property type="match status" value="1"/>
</dbReference>
<dbReference type="Pfam" id="PF25562">
    <property type="entry name" value="CNBH_CNNM2_C"/>
    <property type="match status" value="1"/>
</dbReference>
<dbReference type="Proteomes" id="UP000444721">
    <property type="component" value="Unassembled WGS sequence"/>
</dbReference>
<evidence type="ECO:0000256" key="7">
    <source>
        <dbReference type="PROSITE-ProRule" id="PRU01193"/>
    </source>
</evidence>
<feature type="domain" description="CBS" evidence="11">
    <location>
        <begin position="501"/>
        <end position="568"/>
    </location>
</feature>
<evidence type="ECO:0000256" key="6">
    <source>
        <dbReference type="PROSITE-ProRule" id="PRU00703"/>
    </source>
</evidence>
<gene>
    <name evidence="13" type="ORF">FDP41_011152</name>
</gene>
<dbReference type="Pfam" id="PF01595">
    <property type="entry name" value="CNNM"/>
    <property type="match status" value="1"/>
</dbReference>
<dbReference type="PANTHER" id="PTHR12064">
    <property type="entry name" value="METAL TRANSPORTER CNNM"/>
    <property type="match status" value="1"/>
</dbReference>
<dbReference type="InterPro" id="IPR000644">
    <property type="entry name" value="CBS_dom"/>
</dbReference>
<feature type="domain" description="CNNM transmembrane" evidence="12">
    <location>
        <begin position="231"/>
        <end position="414"/>
    </location>
</feature>
<dbReference type="InterPro" id="IPR046342">
    <property type="entry name" value="CBS_dom_sf"/>
</dbReference>
<dbReference type="Gene3D" id="3.10.580.10">
    <property type="entry name" value="CBS-domain"/>
    <property type="match status" value="1"/>
</dbReference>
<evidence type="ECO:0000256" key="5">
    <source>
        <dbReference type="ARBA" id="ARBA00023136"/>
    </source>
</evidence>
<dbReference type="FunFam" id="3.10.580.10:FF:000006">
    <property type="entry name" value="DUF21 and CBS domain protein"/>
    <property type="match status" value="1"/>
</dbReference>
<dbReference type="RefSeq" id="XP_044567887.1">
    <property type="nucleotide sequence ID" value="XM_044701530.1"/>
</dbReference>
<accession>A0A6A5C9H1</accession>
<dbReference type="PROSITE" id="PS50042">
    <property type="entry name" value="CNMP_BINDING_3"/>
    <property type="match status" value="1"/>
</dbReference>
<evidence type="ECO:0000256" key="3">
    <source>
        <dbReference type="ARBA" id="ARBA00022737"/>
    </source>
</evidence>
<keyword evidence="2 7" id="KW-0812">Transmembrane</keyword>
<organism evidence="13 14">
    <name type="scientific">Naegleria fowleri</name>
    <name type="common">Brain eating amoeba</name>
    <dbReference type="NCBI Taxonomy" id="5763"/>
    <lineage>
        <taxon>Eukaryota</taxon>
        <taxon>Discoba</taxon>
        <taxon>Heterolobosea</taxon>
        <taxon>Tetramitia</taxon>
        <taxon>Eutetramitia</taxon>
        <taxon>Vahlkampfiidae</taxon>
        <taxon>Naegleria</taxon>
    </lineage>
</organism>
<evidence type="ECO:0008006" key="15">
    <source>
        <dbReference type="Google" id="ProtNLM"/>
    </source>
</evidence>
<feature type="compositionally biased region" description="Polar residues" evidence="8">
    <location>
        <begin position="781"/>
        <end position="796"/>
    </location>
</feature>
<feature type="transmembrane region" description="Helical" evidence="9">
    <location>
        <begin position="294"/>
        <end position="314"/>
    </location>
</feature>
<dbReference type="OrthoDB" id="5353557at2759"/>
<dbReference type="VEuPathDB" id="AmoebaDB:FDP41_011152"/>
<feature type="transmembrane region" description="Helical" evidence="9">
    <location>
        <begin position="354"/>
        <end position="373"/>
    </location>
</feature>
<reference evidence="13 14" key="1">
    <citation type="journal article" date="2019" name="Sci. Rep.">
        <title>Nanopore sequencing improves the draft genome of the human pathogenic amoeba Naegleria fowleri.</title>
        <authorList>
            <person name="Liechti N."/>
            <person name="Schurch N."/>
            <person name="Bruggmann R."/>
            <person name="Wittwer M."/>
        </authorList>
    </citation>
    <scope>NUCLEOTIDE SEQUENCE [LARGE SCALE GENOMIC DNA]</scope>
    <source>
        <strain evidence="13 14">ATCC 30894</strain>
    </source>
</reference>
<dbReference type="SUPFAM" id="SSF51206">
    <property type="entry name" value="cAMP-binding domain-like"/>
    <property type="match status" value="1"/>
</dbReference>
<sequence>MNKTLTTHAASFMGVVVPTSNEKAGQQCNAVVLVSLSEEEMESFNEDDDDGSNESMPMRTTTRNEKKKEETFPKKKESVQVGTAISNNRNGPISTTTTLEHHQQTKKRINHYRHHNGSTMNLLIKTFFLVAMMIVLLSACSNTVERMFWKRLEPNSNTHFSTCPENGFMFVSGARLFLTLRTTNLFNLKEIMNDGTDGSSSEIPEMCIDYVKNHTNHTATPTTGEGEEHLELWQYIVYSIASLIFICGAGLMSGFNLGLLSIDTIQLDILKKTGTEREKKYAARLAPILKNHHLLLVTLLLWNAVCVECLPLFLDKIVPEYVAIILGITAVLLFGEIIPQAVITRYGIAIGGTMYWFVWILIAGAFVVAWPVGKLLDWILGADHGTFFKRTELKELVNIHLKAHDPKYHLTEHEAKILGGALDFARISVSQIMTKVENVYMLDVDGKLDVDSMTSIWQAGHSRIPVYKGNKNNIIGMLYVKDLILINPEESLPISTILTFYGREVLKVFPDTYCDEMLKIFKSGKTHMAIVHEPMEPESGGDPYYAIVGIVTLEDIIEEIIKDEIVDETDIYVDNTSLSKINRPQNSILLKLERIHRLTPKQVLAVSSYLWKSSPIFRILPEDCLHKLLGKCAVVDLKKTPDHEIYITEKGKECDHFTLILSGKIEVIFGEDKFVSEMGPWSLMGERALTKEKFIPDFDARVARDTSIVKIAKKDFIEIISQAISQDNAFILPAEFAWMNPYLTNSKQLPPASPHIFRITKPTSSHNNIASNESHHPPHLPSSTKNPSSHNISSATVMGGDSLPPKTTSTSNSSHEVDKLLSSVSSRDDLISTHSAAVVVDIDDDHTAAKGFFSTDSYEALPKQQQDDDDMV</sequence>
<dbReference type="VEuPathDB" id="AmoebaDB:NfTy_017420"/>
<evidence type="ECO:0000259" key="12">
    <source>
        <dbReference type="PROSITE" id="PS51846"/>
    </source>
</evidence>
<keyword evidence="6" id="KW-0129">CBS domain</keyword>
<dbReference type="InterPro" id="IPR002550">
    <property type="entry name" value="CNNM"/>
</dbReference>
<feature type="compositionally biased region" description="Basic and acidic residues" evidence="8">
    <location>
        <begin position="62"/>
        <end position="78"/>
    </location>
</feature>
<feature type="domain" description="Cyclic nucleotide-binding" evidence="10">
    <location>
        <begin position="616"/>
        <end position="720"/>
    </location>
</feature>
<evidence type="ECO:0000259" key="10">
    <source>
        <dbReference type="PROSITE" id="PS50042"/>
    </source>
</evidence>
<keyword evidence="4 7" id="KW-1133">Transmembrane helix</keyword>
<evidence type="ECO:0000256" key="9">
    <source>
        <dbReference type="SAM" id="Phobius"/>
    </source>
</evidence>
<dbReference type="AlphaFoldDB" id="A0A6A5C9H1"/>
<feature type="region of interest" description="Disordered" evidence="8">
    <location>
        <begin position="39"/>
        <end position="99"/>
    </location>
</feature>
<dbReference type="GO" id="GO:0010960">
    <property type="term" value="P:magnesium ion homeostasis"/>
    <property type="evidence" value="ECO:0007669"/>
    <property type="project" value="InterPro"/>
</dbReference>
<name>A0A6A5C9H1_NAEFO</name>
<dbReference type="InterPro" id="IPR014710">
    <property type="entry name" value="RmlC-like_jellyroll"/>
</dbReference>
<dbReference type="PROSITE" id="PS51846">
    <property type="entry name" value="CNNM"/>
    <property type="match status" value="1"/>
</dbReference>
<dbReference type="GeneID" id="68118367"/>
<dbReference type="InterPro" id="IPR044751">
    <property type="entry name" value="Ion_transp-like_CBS"/>
</dbReference>
<dbReference type="EMBL" id="VFQX01000007">
    <property type="protein sequence ID" value="KAF0983174.1"/>
    <property type="molecule type" value="Genomic_DNA"/>
</dbReference>
<dbReference type="GO" id="GO:0005737">
    <property type="term" value="C:cytoplasm"/>
    <property type="evidence" value="ECO:0007669"/>
    <property type="project" value="TreeGrafter"/>
</dbReference>
<protein>
    <recommendedName>
        <fullName evidence="15">Cyclic nucleotide-binding domain-containing protein</fullName>
    </recommendedName>
</protein>
<feature type="transmembrane region" description="Helical" evidence="9">
    <location>
        <begin position="320"/>
        <end position="342"/>
    </location>
</feature>
<keyword evidence="14" id="KW-1185">Reference proteome</keyword>
<evidence type="ECO:0000313" key="14">
    <source>
        <dbReference type="Proteomes" id="UP000444721"/>
    </source>
</evidence>
<feature type="transmembrane region" description="Helical" evidence="9">
    <location>
        <begin position="235"/>
        <end position="262"/>
    </location>
</feature>
<feature type="region of interest" description="Disordered" evidence="8">
    <location>
        <begin position="753"/>
        <end position="819"/>
    </location>
</feature>
<feature type="compositionally biased region" description="Polar residues" evidence="8">
    <location>
        <begin position="761"/>
        <end position="772"/>
    </location>
</feature>
<dbReference type="InterPro" id="IPR045095">
    <property type="entry name" value="ACDP"/>
</dbReference>
<dbReference type="GO" id="GO:0016020">
    <property type="term" value="C:membrane"/>
    <property type="evidence" value="ECO:0007669"/>
    <property type="project" value="UniProtKB-SubCell"/>
</dbReference>
<dbReference type="GO" id="GO:0030026">
    <property type="term" value="P:intracellular manganese ion homeostasis"/>
    <property type="evidence" value="ECO:0007669"/>
    <property type="project" value="TreeGrafter"/>
</dbReference>
<keyword evidence="5 7" id="KW-0472">Membrane</keyword>